<dbReference type="EMBL" id="JAMKFB020000002">
    <property type="protein sequence ID" value="KAL0201917.1"/>
    <property type="molecule type" value="Genomic_DNA"/>
</dbReference>
<evidence type="ECO:0000313" key="2">
    <source>
        <dbReference type="EMBL" id="KAL0201917.1"/>
    </source>
</evidence>
<organism evidence="2 3">
    <name type="scientific">Cirrhinus mrigala</name>
    <name type="common">Mrigala</name>
    <dbReference type="NCBI Taxonomy" id="683832"/>
    <lineage>
        <taxon>Eukaryota</taxon>
        <taxon>Metazoa</taxon>
        <taxon>Chordata</taxon>
        <taxon>Craniata</taxon>
        <taxon>Vertebrata</taxon>
        <taxon>Euteleostomi</taxon>
        <taxon>Actinopterygii</taxon>
        <taxon>Neopterygii</taxon>
        <taxon>Teleostei</taxon>
        <taxon>Ostariophysi</taxon>
        <taxon>Cypriniformes</taxon>
        <taxon>Cyprinidae</taxon>
        <taxon>Labeoninae</taxon>
        <taxon>Labeonini</taxon>
        <taxon>Cirrhinus</taxon>
    </lineage>
</organism>
<dbReference type="Proteomes" id="UP001529510">
    <property type="component" value="Unassembled WGS sequence"/>
</dbReference>
<feature type="region of interest" description="Disordered" evidence="1">
    <location>
        <begin position="411"/>
        <end position="434"/>
    </location>
</feature>
<evidence type="ECO:0000313" key="3">
    <source>
        <dbReference type="Proteomes" id="UP001529510"/>
    </source>
</evidence>
<feature type="region of interest" description="Disordered" evidence="1">
    <location>
        <begin position="256"/>
        <end position="284"/>
    </location>
</feature>
<feature type="compositionally biased region" description="Basic and acidic residues" evidence="1">
    <location>
        <begin position="545"/>
        <end position="557"/>
    </location>
</feature>
<comment type="caution">
    <text evidence="2">The sequence shown here is derived from an EMBL/GenBank/DDBJ whole genome shotgun (WGS) entry which is preliminary data.</text>
</comment>
<keyword evidence="3" id="KW-1185">Reference proteome</keyword>
<reference evidence="2 3" key="1">
    <citation type="submission" date="2024-05" db="EMBL/GenBank/DDBJ databases">
        <title>Genome sequencing and assembly of Indian major carp, Cirrhinus mrigala (Hamilton, 1822).</title>
        <authorList>
            <person name="Mohindra V."/>
            <person name="Chowdhury L.M."/>
            <person name="Lal K."/>
            <person name="Jena J.K."/>
        </authorList>
    </citation>
    <scope>NUCLEOTIDE SEQUENCE [LARGE SCALE GENOMIC DNA]</scope>
    <source>
        <strain evidence="2">CM1030</strain>
        <tissue evidence="2">Blood</tissue>
    </source>
</reference>
<proteinExistence type="predicted"/>
<sequence length="751" mass="87290">SVAPQVEVCCETELDRPQAPSTGEKEKYMKALNEAIAMGRRSTWASVREVEAASDSRCNVEAVKHLPFPIQTSKEIPAANHKVICHGEDAIDEDVPQIWDQKHQSIEVEGEIKETVMEPPSEEETSSQTQEIPAGNQGDQDMLQNIGFEDKNKEPAMEETTLETQEIPSGNQKVMHHEDEEGMLHIWHQKHQNIEFEDENKELTMKETTSETQEVPARNQKVMCHEEDNMDEDVLQIWDQNNQSFEVEDEIKETAMKTPSEKEETNPETQEIPAGNQKVTRREEDKDMLEIWDEKLQSIEFRDENKDFTMEENTLETLEIPARNQEVMYHEEDTMDEDKRQIWDQNHQNIEFEDKNQEFTMEENTLETQEIPARNQEVMYHEEDTMDEEKHQIWDQNHQNIEVKDEIKETAMETPSEKEETNPETQEIPAGNQEDQDMLQIWDQKLQNIEFEDKNKELTMEETTLETQEIPARNQNVMDHEEDEDMLQIWGQKCQMIEVEGEINDTAMESSCEGEETNLETQENPARNQEDEDLLQIWDQKHQSNEFQDENKERAMEETTSETQQRENLMLGNEMLRNNIESFVEECIEEAFADLFKCPQLLFFNKEEPVDKSINVQPYGEFPLYIKSVSSAEQNQMEDQPQDESCFSCSYLNEQSRFQTSVLTETKVHELNPGPNGKKEVAQEIKQEVHERSASPVPHMEVTNPSVHRGHRVTAALTNDGNSLFLLASRLEVFDRSLMSVINYTSSSDAA</sequence>
<feature type="compositionally biased region" description="Basic and acidic residues" evidence="1">
    <location>
        <begin position="256"/>
        <end position="265"/>
    </location>
</feature>
<protein>
    <submittedName>
        <fullName evidence="2">Uncharacterized protein</fullName>
    </submittedName>
</protein>
<feature type="region of interest" description="Disordered" evidence="1">
    <location>
        <begin position="545"/>
        <end position="565"/>
    </location>
</feature>
<feature type="compositionally biased region" description="Basic and acidic residues" evidence="1">
    <location>
        <begin position="411"/>
        <end position="421"/>
    </location>
</feature>
<feature type="region of interest" description="Disordered" evidence="1">
    <location>
        <begin position="1"/>
        <end position="25"/>
    </location>
</feature>
<evidence type="ECO:0000256" key="1">
    <source>
        <dbReference type="SAM" id="MobiDB-lite"/>
    </source>
</evidence>
<gene>
    <name evidence="2" type="ORF">M9458_005104</name>
</gene>
<feature type="non-terminal residue" evidence="2">
    <location>
        <position position="1"/>
    </location>
</feature>
<feature type="region of interest" description="Disordered" evidence="1">
    <location>
        <begin position="116"/>
        <end position="142"/>
    </location>
</feature>
<accession>A0ABD0RTQ9</accession>
<name>A0ABD0RTQ9_CIRMR</name>
<dbReference type="AlphaFoldDB" id="A0ABD0RTQ9"/>